<dbReference type="EC" id="3.1.3.12" evidence="4"/>
<comment type="catalytic activity">
    <reaction evidence="4">
        <text>alpha,alpha-trehalose 6-phosphate + H2O = alpha,alpha-trehalose + phosphate</text>
        <dbReference type="Rhea" id="RHEA:23420"/>
        <dbReference type="ChEBI" id="CHEBI:15377"/>
        <dbReference type="ChEBI" id="CHEBI:16551"/>
        <dbReference type="ChEBI" id="CHEBI:43474"/>
        <dbReference type="ChEBI" id="CHEBI:58429"/>
        <dbReference type="EC" id="3.1.3.12"/>
    </reaction>
</comment>
<dbReference type="GO" id="GO:0005992">
    <property type="term" value="P:trehalose biosynthetic process"/>
    <property type="evidence" value="ECO:0007669"/>
    <property type="project" value="UniProtKB-UniPathway"/>
</dbReference>
<dbReference type="UniPathway" id="UPA00299"/>
<evidence type="ECO:0000256" key="4">
    <source>
        <dbReference type="RuleBase" id="RU361117"/>
    </source>
</evidence>
<feature type="region of interest" description="Disordered" evidence="5">
    <location>
        <begin position="1"/>
        <end position="31"/>
    </location>
</feature>
<dbReference type="Gene3D" id="3.40.50.1000">
    <property type="entry name" value="HAD superfamily/HAD-like"/>
    <property type="match status" value="1"/>
</dbReference>
<comment type="function">
    <text evidence="4">Removes the phosphate from trehalose 6-phosphate to produce free trehalose.</text>
</comment>
<proteinExistence type="inferred from homology"/>
<keyword evidence="4" id="KW-0479">Metal-binding</keyword>
<reference evidence="6 7" key="1">
    <citation type="submission" date="2018-10" db="EMBL/GenBank/DDBJ databases">
        <authorList>
            <person name="Jung H.S."/>
            <person name="Jeon C.O."/>
        </authorList>
    </citation>
    <scope>NUCLEOTIDE SEQUENCE [LARGE SCALE GENOMIC DNA]</scope>
    <source>
        <strain evidence="6 7">MA-7-27</strain>
    </source>
</reference>
<protein>
    <recommendedName>
        <fullName evidence="4">Trehalose 6-phosphate phosphatase</fullName>
        <ecNumber evidence="4">3.1.3.12</ecNumber>
    </recommendedName>
</protein>
<dbReference type="SUPFAM" id="SSF56784">
    <property type="entry name" value="HAD-like"/>
    <property type="match status" value="1"/>
</dbReference>
<evidence type="ECO:0000256" key="1">
    <source>
        <dbReference type="ARBA" id="ARBA00005199"/>
    </source>
</evidence>
<dbReference type="PANTHER" id="PTHR43768">
    <property type="entry name" value="TREHALOSE 6-PHOSPHATE PHOSPHATASE"/>
    <property type="match status" value="1"/>
</dbReference>
<evidence type="ECO:0000313" key="7">
    <source>
        <dbReference type="Proteomes" id="UP000281343"/>
    </source>
</evidence>
<keyword evidence="7" id="KW-1185">Reference proteome</keyword>
<dbReference type="CDD" id="cd01627">
    <property type="entry name" value="HAD_TPP"/>
    <property type="match status" value="1"/>
</dbReference>
<dbReference type="InterPro" id="IPR003337">
    <property type="entry name" value="Trehalose_PPase"/>
</dbReference>
<comment type="similarity">
    <text evidence="2 4">Belongs to the trehalose phosphatase family.</text>
</comment>
<organism evidence="6 7">
    <name type="scientific">Rhodophyticola porphyridii</name>
    <dbReference type="NCBI Taxonomy" id="1852017"/>
    <lineage>
        <taxon>Bacteria</taxon>
        <taxon>Pseudomonadati</taxon>
        <taxon>Pseudomonadota</taxon>
        <taxon>Alphaproteobacteria</taxon>
        <taxon>Rhodobacterales</taxon>
        <taxon>Roseobacteraceae</taxon>
        <taxon>Rhodophyticola</taxon>
    </lineage>
</organism>
<dbReference type="PANTHER" id="PTHR43768:SF3">
    <property type="entry name" value="TREHALOSE 6-PHOSPHATE PHOSPHATASE"/>
    <property type="match status" value="1"/>
</dbReference>
<dbReference type="InterPro" id="IPR023214">
    <property type="entry name" value="HAD_sf"/>
</dbReference>
<evidence type="ECO:0000313" key="6">
    <source>
        <dbReference type="EMBL" id="RMA42233.1"/>
    </source>
</evidence>
<evidence type="ECO:0000256" key="3">
    <source>
        <dbReference type="ARBA" id="ARBA00022801"/>
    </source>
</evidence>
<dbReference type="EMBL" id="RCNT01000004">
    <property type="protein sequence ID" value="RMA42233.1"/>
    <property type="molecule type" value="Genomic_DNA"/>
</dbReference>
<dbReference type="GO" id="GO:0004805">
    <property type="term" value="F:trehalose-phosphatase activity"/>
    <property type="evidence" value="ECO:0007669"/>
    <property type="project" value="UniProtKB-EC"/>
</dbReference>
<dbReference type="AlphaFoldDB" id="A0A3L9Y7E4"/>
<sequence>MRTRPCRHGGTTPCAARDDRPGAGGAPQAGMIPLDRTAPRLAIQRQRPILSMPPHPARAAYFLDFDGCLVALARQPDAVVVPVGLVALLNRLHRRAGGALALVSGRAIADLVGMLPGLVVPMIGSHGAERLWRRGRVERLDIDRTVLDRAIERVTDVARTAPGFLVEVKPVAVGLHYRADPSLAEKAGHAMSGIAEDAPGFHLHPSKQLIELRPDGVGKGQAVAALLTEPPFRGRKPVVFGDDLTDEPAFALANRRGGVSVKVGSGRTAARHRLADPSRVRQVLSTWGRA</sequence>
<dbReference type="GO" id="GO:0046872">
    <property type="term" value="F:metal ion binding"/>
    <property type="evidence" value="ECO:0007669"/>
    <property type="project" value="UniProtKB-KW"/>
</dbReference>
<dbReference type="NCBIfam" id="TIGR01484">
    <property type="entry name" value="HAD-SF-IIB"/>
    <property type="match status" value="1"/>
</dbReference>
<dbReference type="Gene3D" id="3.30.70.1020">
    <property type="entry name" value="Trehalose-6-phosphate phosphatase related protein, domain 2"/>
    <property type="match status" value="1"/>
</dbReference>
<comment type="pathway">
    <text evidence="1 4">Glycan biosynthesis; trehalose biosynthesis.</text>
</comment>
<dbReference type="NCBIfam" id="TIGR00685">
    <property type="entry name" value="T6PP"/>
    <property type="match status" value="1"/>
</dbReference>
<keyword evidence="3 4" id="KW-0378">Hydrolase</keyword>
<evidence type="ECO:0000256" key="2">
    <source>
        <dbReference type="ARBA" id="ARBA00008770"/>
    </source>
</evidence>
<accession>A0A3L9Y7E4</accession>
<dbReference type="Pfam" id="PF02358">
    <property type="entry name" value="Trehalose_PPase"/>
    <property type="match status" value="1"/>
</dbReference>
<dbReference type="InterPro" id="IPR006379">
    <property type="entry name" value="HAD-SF_hydro_IIB"/>
</dbReference>
<keyword evidence="4" id="KW-0460">Magnesium</keyword>
<comment type="caution">
    <text evidence="6">The sequence shown here is derived from an EMBL/GenBank/DDBJ whole genome shotgun (WGS) entry which is preliminary data.</text>
</comment>
<dbReference type="Proteomes" id="UP000281343">
    <property type="component" value="Unassembled WGS sequence"/>
</dbReference>
<comment type="cofactor">
    <cofactor evidence="4">
        <name>Mg(2+)</name>
        <dbReference type="ChEBI" id="CHEBI:18420"/>
    </cofactor>
</comment>
<dbReference type="InterPro" id="IPR036412">
    <property type="entry name" value="HAD-like_sf"/>
</dbReference>
<name>A0A3L9Y7E4_9RHOB</name>
<gene>
    <name evidence="6" type="primary">otsB</name>
    <name evidence="6" type="ORF">D9R08_08915</name>
</gene>
<evidence type="ECO:0000256" key="5">
    <source>
        <dbReference type="SAM" id="MobiDB-lite"/>
    </source>
</evidence>
<dbReference type="InterPro" id="IPR044651">
    <property type="entry name" value="OTSB-like"/>
</dbReference>